<proteinExistence type="predicted"/>
<dbReference type="SUPFAM" id="SSF52058">
    <property type="entry name" value="L domain-like"/>
    <property type="match status" value="1"/>
</dbReference>
<dbReference type="GO" id="GO:0006952">
    <property type="term" value="P:defense response"/>
    <property type="evidence" value="ECO:0007669"/>
    <property type="project" value="InterPro"/>
</dbReference>
<evidence type="ECO:0000259" key="3">
    <source>
        <dbReference type="PROSITE" id="PS50104"/>
    </source>
</evidence>
<dbReference type="PROSITE" id="PS50104">
    <property type="entry name" value="TIR"/>
    <property type="match status" value="2"/>
</dbReference>
<dbReference type="AlphaFoldDB" id="A0A2N9FWN2"/>
<dbReference type="Gene3D" id="3.40.50.10140">
    <property type="entry name" value="Toll/interleukin-1 receptor homology (TIR) domain"/>
    <property type="match status" value="3"/>
</dbReference>
<dbReference type="InterPro" id="IPR057135">
    <property type="entry name" value="At4g27190-like_LRR"/>
</dbReference>
<gene>
    <name evidence="4" type="ORF">FSB_LOCUS22898</name>
</gene>
<dbReference type="Pfam" id="PF23247">
    <property type="entry name" value="LRR_RPS2"/>
    <property type="match status" value="1"/>
</dbReference>
<evidence type="ECO:0000313" key="4">
    <source>
        <dbReference type="EMBL" id="SPC95016.1"/>
    </source>
</evidence>
<dbReference type="EMBL" id="OIVN01001534">
    <property type="protein sequence ID" value="SPC95016.1"/>
    <property type="molecule type" value="Genomic_DNA"/>
</dbReference>
<dbReference type="SUPFAM" id="SSF52200">
    <property type="entry name" value="Toll/Interleukin receptor TIR domain"/>
    <property type="match status" value="2"/>
</dbReference>
<protein>
    <recommendedName>
        <fullName evidence="3">TIR domain-containing protein</fullName>
    </recommendedName>
</protein>
<dbReference type="Pfam" id="PF23598">
    <property type="entry name" value="LRR_14"/>
    <property type="match status" value="1"/>
</dbReference>
<dbReference type="InterPro" id="IPR055414">
    <property type="entry name" value="LRR_R13L4/SHOC2-like"/>
</dbReference>
<dbReference type="SMART" id="SM00255">
    <property type="entry name" value="TIR"/>
    <property type="match status" value="2"/>
</dbReference>
<dbReference type="PANTHER" id="PTHR11017:SF573">
    <property type="entry name" value="ADP-RIBOSYL CYCLASE_CYCLIC ADP-RIBOSE HYDROLASE"/>
    <property type="match status" value="1"/>
</dbReference>
<reference evidence="4" key="1">
    <citation type="submission" date="2018-02" db="EMBL/GenBank/DDBJ databases">
        <authorList>
            <person name="Cohen D.B."/>
            <person name="Kent A.D."/>
        </authorList>
    </citation>
    <scope>NUCLEOTIDE SEQUENCE</scope>
</reference>
<organism evidence="4">
    <name type="scientific">Fagus sylvatica</name>
    <name type="common">Beechnut</name>
    <dbReference type="NCBI Taxonomy" id="28930"/>
    <lineage>
        <taxon>Eukaryota</taxon>
        <taxon>Viridiplantae</taxon>
        <taxon>Streptophyta</taxon>
        <taxon>Embryophyta</taxon>
        <taxon>Tracheophyta</taxon>
        <taxon>Spermatophyta</taxon>
        <taxon>Magnoliopsida</taxon>
        <taxon>eudicotyledons</taxon>
        <taxon>Gunneridae</taxon>
        <taxon>Pentapetalae</taxon>
        <taxon>rosids</taxon>
        <taxon>fabids</taxon>
        <taxon>Fagales</taxon>
        <taxon>Fagaceae</taxon>
        <taxon>Fagus</taxon>
    </lineage>
</organism>
<dbReference type="Pfam" id="PF13855">
    <property type="entry name" value="LRR_8"/>
    <property type="match status" value="1"/>
</dbReference>
<dbReference type="Gene3D" id="3.80.10.10">
    <property type="entry name" value="Ribonuclease Inhibitor"/>
    <property type="match status" value="2"/>
</dbReference>
<feature type="domain" description="TIR" evidence="3">
    <location>
        <begin position="199"/>
        <end position="333"/>
    </location>
</feature>
<feature type="domain" description="TIR" evidence="3">
    <location>
        <begin position="1"/>
        <end position="158"/>
    </location>
</feature>
<name>A0A2N9FWN2_FAGSY</name>
<sequence>MELVPDTRHGFVSHLFHSLHENGLNTFIDTDVPLGESILVVFLGAIERSRISIIIFSKNYATSSWCLDGLVKIIECKKNGQLVVPIFYKVDASEVRDQKGNFGKALALHGERFSDDRKVLRWKEALYEAANISGWHYRDGCSEFEFIQEIVAMISDYKLKHMPLFVANYPTGIDSQKEKRSLPNSSFSSSSSSFTHQRKSFNVFLSFRGEDTRLGFTDHLFHALQKKGFKTFFADDILPWCLEELVKIIECSKNGQLVVPIFYKVEPSEVHNEKGKFGEALAKHEEKLKDKTKVQRWRVALNEATDKSGLLYTDGCSEHQFIQQVVKKISNILDPEKDVDLTGQLQIYFAEGGSERQITLEPQEVVFDNEAVDMSSNSRDFSYDHALDMSSKVAFDKEAVNMSSSLSECFADEAVDMLSSLSEQTKFKIEEIGNEASQRQPEFMQVEEMPQQGISTLKPQRVVFDVEALKMPKSSGQIEFQIEDNDMEPEADRPEEAQLFLMQGGLGLTEPPKNEDWENAKEIYLMDNELTVLPENPRCPKLSALFLQRNYKLRTIPTSFFDRMRALQTLNFSRTGIKFLPDSIVRLVGLKRLFLNDCHRFMRLSPKVGELKQLEVLDLEGTEIMDLPQEIEKLTNVTCLEVSFYGYTNDGSQRVVQSNAVVPCGVISALSQLEELNIDVDPDDERWDACVEAIVNEVCTLKRLETLKFYFPRVDLVRHIERNMPSLLHFRFTVGRHVKRIISRVPLDVEFELEQWERCLKYINGVGVPREIQNVLQHATAFFLDRHATAKKLSNFGVQNMENLKCLVMGECNEVQVIIDEEDNCNEIVSESSGTEKIVLESLEYLYVYYMKSLRSIWEGSVQKNSLFLLKSLTLRTCPQLTTIFTQGLLANLCNLEQLKVEDCPSINSIVNCEISAELKTSDFLPNLKKISLHYMPGLVSISSGLHIAPKLEWLSFYNCPNLKNPLVEEVSSTDLKKIKGERSWWEALEWSNGCPGYLDEIFVPINICDC</sequence>
<evidence type="ECO:0000256" key="1">
    <source>
        <dbReference type="ARBA" id="ARBA00022737"/>
    </source>
</evidence>
<dbReference type="Pfam" id="PF01582">
    <property type="entry name" value="TIR"/>
    <property type="match status" value="3"/>
</dbReference>
<keyword evidence="2" id="KW-0520">NAD</keyword>
<evidence type="ECO:0000256" key="2">
    <source>
        <dbReference type="ARBA" id="ARBA00023027"/>
    </source>
</evidence>
<dbReference type="InterPro" id="IPR035897">
    <property type="entry name" value="Toll_tir_struct_dom_sf"/>
</dbReference>
<dbReference type="InterPro" id="IPR044974">
    <property type="entry name" value="Disease_R_plants"/>
</dbReference>
<accession>A0A2N9FWN2</accession>
<dbReference type="InterPro" id="IPR000157">
    <property type="entry name" value="TIR_dom"/>
</dbReference>
<dbReference type="FunFam" id="3.40.50.10140:FF:000007">
    <property type="entry name" value="Disease resistance protein (TIR-NBS-LRR class)"/>
    <property type="match status" value="1"/>
</dbReference>
<dbReference type="PANTHER" id="PTHR11017">
    <property type="entry name" value="LEUCINE-RICH REPEAT-CONTAINING PROTEIN"/>
    <property type="match status" value="1"/>
</dbReference>
<keyword evidence="1" id="KW-0677">Repeat</keyword>
<dbReference type="InterPro" id="IPR001611">
    <property type="entry name" value="Leu-rich_rpt"/>
</dbReference>
<dbReference type="InterPro" id="IPR032675">
    <property type="entry name" value="LRR_dom_sf"/>
</dbReference>
<dbReference type="GO" id="GO:0007165">
    <property type="term" value="P:signal transduction"/>
    <property type="evidence" value="ECO:0007669"/>
    <property type="project" value="InterPro"/>
</dbReference>